<evidence type="ECO:0000313" key="2">
    <source>
        <dbReference type="Proteomes" id="UP000324748"/>
    </source>
</evidence>
<comment type="caution">
    <text evidence="1">The sequence shown here is derived from an EMBL/GenBank/DDBJ whole genome shotgun (WGS) entry which is preliminary data.</text>
</comment>
<proteinExistence type="predicted"/>
<protein>
    <submittedName>
        <fullName evidence="1">Uncharacterized protein</fullName>
    </submittedName>
</protein>
<organism evidence="1 2">
    <name type="scientific">Puccinia graminis f. sp. tritici</name>
    <dbReference type="NCBI Taxonomy" id="56615"/>
    <lineage>
        <taxon>Eukaryota</taxon>
        <taxon>Fungi</taxon>
        <taxon>Dikarya</taxon>
        <taxon>Basidiomycota</taxon>
        <taxon>Pucciniomycotina</taxon>
        <taxon>Pucciniomycetes</taxon>
        <taxon>Pucciniales</taxon>
        <taxon>Pucciniaceae</taxon>
        <taxon>Puccinia</taxon>
    </lineage>
</organism>
<dbReference type="OrthoDB" id="2506708at2759"/>
<accession>A0A5B0LL54</accession>
<reference evidence="1 2" key="1">
    <citation type="submission" date="2019-05" db="EMBL/GenBank/DDBJ databases">
        <title>Emergence of the Ug99 lineage of the wheat stem rust pathogen through somatic hybridization.</title>
        <authorList>
            <person name="Li F."/>
            <person name="Upadhyaya N.M."/>
            <person name="Sperschneider J."/>
            <person name="Matny O."/>
            <person name="Nguyen-Phuc H."/>
            <person name="Mago R."/>
            <person name="Raley C."/>
            <person name="Miller M.E."/>
            <person name="Silverstein K.A.T."/>
            <person name="Henningsen E."/>
            <person name="Hirsch C.D."/>
            <person name="Visser B."/>
            <person name="Pretorius Z.A."/>
            <person name="Steffenson B.J."/>
            <person name="Schwessinger B."/>
            <person name="Dodds P.N."/>
            <person name="Figueroa M."/>
        </authorList>
    </citation>
    <scope>NUCLEOTIDE SEQUENCE [LARGE SCALE GENOMIC DNA]</scope>
    <source>
        <strain evidence="1">21-0</strain>
    </source>
</reference>
<keyword evidence="2" id="KW-1185">Reference proteome</keyword>
<evidence type="ECO:0000313" key="1">
    <source>
        <dbReference type="EMBL" id="KAA1064643.1"/>
    </source>
</evidence>
<sequence>MIESCIVTYSRHLDNDGVAEPRALLTLTQAHIASLPVNIQRQHLPPGFTGGSNHARRSVLQLVRNLLKHDRVLLRNLFLKNIVDTSHAKVRGGGVPSLQMLYTLIHNAFLENSGVHAPRINWDMLPMRIKVRFAYL</sequence>
<dbReference type="Proteomes" id="UP000324748">
    <property type="component" value="Unassembled WGS sequence"/>
</dbReference>
<dbReference type="AlphaFoldDB" id="A0A5B0LL54"/>
<name>A0A5B0LL54_PUCGR</name>
<dbReference type="EMBL" id="VSWC01000197">
    <property type="protein sequence ID" value="KAA1064643.1"/>
    <property type="molecule type" value="Genomic_DNA"/>
</dbReference>
<gene>
    <name evidence="1" type="ORF">PGT21_010488</name>
</gene>